<evidence type="ECO:0000256" key="1">
    <source>
        <dbReference type="SAM" id="MobiDB-lite"/>
    </source>
</evidence>
<proteinExistence type="predicted"/>
<name>A0A9N9MJ14_9CUCU</name>
<evidence type="ECO:0000313" key="3">
    <source>
        <dbReference type="Proteomes" id="UP001152799"/>
    </source>
</evidence>
<dbReference type="OrthoDB" id="6771479at2759"/>
<reference evidence="2" key="1">
    <citation type="submission" date="2022-01" db="EMBL/GenBank/DDBJ databases">
        <authorList>
            <person name="King R."/>
        </authorList>
    </citation>
    <scope>NUCLEOTIDE SEQUENCE</scope>
</reference>
<evidence type="ECO:0000313" key="2">
    <source>
        <dbReference type="EMBL" id="CAG9765773.1"/>
    </source>
</evidence>
<protein>
    <submittedName>
        <fullName evidence="2">Uncharacterized protein</fullName>
    </submittedName>
</protein>
<keyword evidence="3" id="KW-1185">Reference proteome</keyword>
<accession>A0A9N9MJ14</accession>
<dbReference type="AlphaFoldDB" id="A0A9N9MJ14"/>
<dbReference type="PANTHER" id="PTHR31025">
    <property type="entry name" value="SI:CH211-196P9.1-RELATED"/>
    <property type="match status" value="1"/>
</dbReference>
<gene>
    <name evidence="2" type="ORF">CEUTPL_LOCUS6376</name>
</gene>
<dbReference type="PANTHER" id="PTHR31025:SF29">
    <property type="entry name" value="SI:CH211-196P9.1"/>
    <property type="match status" value="1"/>
</dbReference>
<feature type="compositionally biased region" description="Polar residues" evidence="1">
    <location>
        <begin position="87"/>
        <end position="107"/>
    </location>
</feature>
<feature type="region of interest" description="Disordered" evidence="1">
    <location>
        <begin position="82"/>
        <end position="107"/>
    </location>
</feature>
<organism evidence="2 3">
    <name type="scientific">Ceutorhynchus assimilis</name>
    <name type="common">cabbage seed weevil</name>
    <dbReference type="NCBI Taxonomy" id="467358"/>
    <lineage>
        <taxon>Eukaryota</taxon>
        <taxon>Metazoa</taxon>
        <taxon>Ecdysozoa</taxon>
        <taxon>Arthropoda</taxon>
        <taxon>Hexapoda</taxon>
        <taxon>Insecta</taxon>
        <taxon>Pterygota</taxon>
        <taxon>Neoptera</taxon>
        <taxon>Endopterygota</taxon>
        <taxon>Coleoptera</taxon>
        <taxon>Polyphaga</taxon>
        <taxon>Cucujiformia</taxon>
        <taxon>Curculionidae</taxon>
        <taxon>Ceutorhynchinae</taxon>
        <taxon>Ceutorhynchus</taxon>
    </lineage>
</organism>
<dbReference type="Proteomes" id="UP001152799">
    <property type="component" value="Chromosome 3"/>
</dbReference>
<dbReference type="EMBL" id="OU892279">
    <property type="protein sequence ID" value="CAG9765773.1"/>
    <property type="molecule type" value="Genomic_DNA"/>
</dbReference>
<sequence>MAEEVKDLLESWNVPIDIINNFSDDAFLKELCPPIGTRIQLKNEILEFLAGRDSMADTETIYSDSNGTTDGVELERVIEQDNLPGPSFTQKENLPGPSWQNADTSNDVSSGLEELEETLRNLIRPSLPEFDLKTLLQTSPLGNSVLQFYNANGSLDQKRRNRLVDIMIKHIFNYTYSETINLDFNRIYPGKGTHFFEKWQTFFTKILEIRKKDLPSNDPYIAALLDALDTIEDNDSKITTQITLLPHLIPPKGRTIIEKKHWKFSTQESIESLVVLVKNPGDIEKTIAEQKEKSLNKKQTVQPYILVDGPDLINFRRIFLVVDTLRYQFDYPKKAFDILFKAYHVFKAKYPLPGEHIYLLIQRCIYKIKTKYDIIQPYVLNILQQLE</sequence>